<dbReference type="EMBL" id="VSSQ01000022">
    <property type="protein sequence ID" value="MPL63717.1"/>
    <property type="molecule type" value="Genomic_DNA"/>
</dbReference>
<dbReference type="SUPFAM" id="SSF52540">
    <property type="entry name" value="P-loop containing nucleoside triphosphate hydrolases"/>
    <property type="match status" value="1"/>
</dbReference>
<name>A0A644TB52_9ZZZZ</name>
<reference evidence="1" key="1">
    <citation type="submission" date="2019-08" db="EMBL/GenBank/DDBJ databases">
        <authorList>
            <person name="Kucharzyk K."/>
            <person name="Murdoch R.W."/>
            <person name="Higgins S."/>
            <person name="Loffler F."/>
        </authorList>
    </citation>
    <scope>NUCLEOTIDE SEQUENCE</scope>
</reference>
<protein>
    <submittedName>
        <fullName evidence="1">Uncharacterized protein</fullName>
    </submittedName>
</protein>
<gene>
    <name evidence="1" type="ORF">SDC9_09358</name>
</gene>
<comment type="caution">
    <text evidence="1">The sequence shown here is derived from an EMBL/GenBank/DDBJ whole genome shotgun (WGS) entry which is preliminary data.</text>
</comment>
<organism evidence="1">
    <name type="scientific">bioreactor metagenome</name>
    <dbReference type="NCBI Taxonomy" id="1076179"/>
    <lineage>
        <taxon>unclassified sequences</taxon>
        <taxon>metagenomes</taxon>
        <taxon>ecological metagenomes</taxon>
    </lineage>
</organism>
<evidence type="ECO:0000313" key="1">
    <source>
        <dbReference type="EMBL" id="MPL63717.1"/>
    </source>
</evidence>
<accession>A0A644TB52</accession>
<proteinExistence type="predicted"/>
<dbReference type="InterPro" id="IPR027417">
    <property type="entry name" value="P-loop_NTPase"/>
</dbReference>
<sequence>MATVYKDYFQIDENYFPCVNESAINAGLKWDEFYPHSTFIDLLRKTERVLSRQEKRSIWISGDYGTGKSYAAFALSKLLTAESKEVEAYFNKYEALAPYRTDLMQRLIAAKNEGRILTCYRYASSSIYHSNDLIIVIQELIAKAVEKAGLEHTGANTLKQGILTWLKDERNKQLFNGYIEKEYKDLFGGWNTDEIIDKLSKSDGSAELVGKINQMASEIGILAIKIDMDGLIAYIKDIIKNNKLKALVFVLDEFSEFFLNNRGRLTDFQKLVETCVEVPFYLLVVAHDMGRYFHEKDTDAKKIKDRFVPCKISMPDNIAFDLMCDALKIKEEARPDWESKLDDLQDFTKKSRRAVSDCTGIKDDVLKGVLPLHPMSALLLKHISSAFESNQRSMFDFIKNDGDYKAFQWFIDNHGPLDGTTALLTVDMLWDFFYETGRDNLALPIRNILDTYKKTESHRFVSEEHQVLKTILIMQAVSTHLNDAIPLFVTNEQNLYLCFEGTDYEHKAPAIAEKLVREEVLYKKTLGNNKFCYATMVMAGDAAELDKKKKDKIEKLRTLDLCIDEMTRVFNLTAPLKMRYDLTFAVHDDITSKTNRFINEEGASGFHAIVGVAKDDNEAVLLRKLMQDKIKNVIPNGKNIIFIDTTPTPFGTDSIEQYAEYMAGSEIQRGKDNAAADDMLRKGKMVAGSWGNRIYSGQIIIYSKNKPEGERFANWQQALIGLRDLVKARYPQAFEFSSGLTESTLQSGSKQQWVEAGIVEKASGVTSSAEKLVNAARKEGEYWVSDPFSSLGTIKNALDKKIKAELAENSKIAIKDILTFLCDDYGFVPSNLYSFITGFLLKEYANDTYRLSDEANNEKMSVDKMKEVVDEAYKQFYAPNSRYRDKFIRIMSHEEHLFCGLMSDVFDIPENQCGSVEDAIKRVRIKEKSKGLPAWVLTEKASGIEVDFITEFVKLLNPEQGTNTSAISGNIGRLVESDDALAEKLKALVTDENRRESMKSYLTIFEDGKLLALAKEIGAEDKVVCDIQKHFGDDSEGLWLWSKETGEGQIRKVIREYEFVKKSNELLIKDISSVVASLAAWQEKLKFIKISHEVARENPAYAPFTTVLFNVAKGVGRDYLKEFYEALTEHGESVIEFLKSDREAFAKICAFQLQGLSEQEISDIYKNIPNGCFSMGKQEYLQKIEQIVNDYKSNLLKMQLRNLWKERTETDYPYHWSTKYRTPLLSCVPVDKWNDYKRAFGAVNRQNSEDSDVKFALEFLTANPIWDDITNQEKIDKAFVKAILGNLKSVLTDLNEVREYLLKHTRVSAYDWGGHQEINRLVKELAQSKYGEEPYERVMRRIDSMDGDKLKEYLKRLVKGNMIVGIEILEDGEEG</sequence>